<feature type="region of interest" description="Disordered" evidence="4">
    <location>
        <begin position="117"/>
        <end position="208"/>
    </location>
</feature>
<name>A0A6H5IH21_9HYME</name>
<gene>
    <name evidence="5" type="ORF">TBRA_LOCUS8202</name>
</gene>
<dbReference type="PANTHER" id="PTHR46076:SF3">
    <property type="entry name" value="E3 UBIQUITIN-PROTEIN LIGASE RING1"/>
    <property type="match status" value="1"/>
</dbReference>
<evidence type="ECO:0000256" key="2">
    <source>
        <dbReference type="ARBA" id="ARBA00012483"/>
    </source>
</evidence>
<organism evidence="5 6">
    <name type="scientific">Trichogramma brassicae</name>
    <dbReference type="NCBI Taxonomy" id="86971"/>
    <lineage>
        <taxon>Eukaryota</taxon>
        <taxon>Metazoa</taxon>
        <taxon>Ecdysozoa</taxon>
        <taxon>Arthropoda</taxon>
        <taxon>Hexapoda</taxon>
        <taxon>Insecta</taxon>
        <taxon>Pterygota</taxon>
        <taxon>Neoptera</taxon>
        <taxon>Endopterygota</taxon>
        <taxon>Hymenoptera</taxon>
        <taxon>Apocrita</taxon>
        <taxon>Proctotrupomorpha</taxon>
        <taxon>Chalcidoidea</taxon>
        <taxon>Trichogrammatidae</taxon>
        <taxon>Trichogramma</taxon>
    </lineage>
</organism>
<evidence type="ECO:0000256" key="3">
    <source>
        <dbReference type="ARBA" id="ARBA00022679"/>
    </source>
</evidence>
<feature type="compositionally biased region" description="Low complexity" evidence="4">
    <location>
        <begin position="153"/>
        <end position="172"/>
    </location>
</feature>
<feature type="region of interest" description="Disordered" evidence="4">
    <location>
        <begin position="78"/>
        <end position="101"/>
    </location>
</feature>
<evidence type="ECO:0000313" key="6">
    <source>
        <dbReference type="Proteomes" id="UP000479190"/>
    </source>
</evidence>
<dbReference type="GO" id="GO:0061630">
    <property type="term" value="F:ubiquitin protein ligase activity"/>
    <property type="evidence" value="ECO:0007669"/>
    <property type="project" value="UniProtKB-EC"/>
</dbReference>
<feature type="compositionally biased region" description="Acidic residues" evidence="4">
    <location>
        <begin position="194"/>
        <end position="208"/>
    </location>
</feature>
<keyword evidence="3" id="KW-0808">Transferase</keyword>
<dbReference type="EC" id="2.3.2.27" evidence="2"/>
<keyword evidence="6" id="KW-1185">Reference proteome</keyword>
<dbReference type="InterPro" id="IPR043540">
    <property type="entry name" value="RING1/RING2"/>
</dbReference>
<comment type="catalytic activity">
    <reaction evidence="1">
        <text>S-ubiquitinyl-[E2 ubiquitin-conjugating enzyme]-L-cysteine + [acceptor protein]-L-lysine = [E2 ubiquitin-conjugating enzyme]-L-cysteine + N(6)-ubiquitinyl-[acceptor protein]-L-lysine.</text>
        <dbReference type="EC" id="2.3.2.27"/>
    </reaction>
</comment>
<feature type="region of interest" description="Disordered" evidence="4">
    <location>
        <begin position="419"/>
        <end position="459"/>
    </location>
</feature>
<evidence type="ECO:0000256" key="4">
    <source>
        <dbReference type="SAM" id="MobiDB-lite"/>
    </source>
</evidence>
<feature type="compositionally biased region" description="Basic and acidic residues" evidence="4">
    <location>
        <begin position="562"/>
        <end position="580"/>
    </location>
</feature>
<dbReference type="EMBL" id="CADCXV010000815">
    <property type="protein sequence ID" value="CAB0036330.1"/>
    <property type="molecule type" value="Genomic_DNA"/>
</dbReference>
<protein>
    <recommendedName>
        <fullName evidence="2">RING-type E3 ubiquitin transferase</fullName>
        <ecNumber evidence="2">2.3.2.27</ecNumber>
    </recommendedName>
</protein>
<feature type="compositionally biased region" description="Polar residues" evidence="4">
    <location>
        <begin position="125"/>
        <end position="140"/>
    </location>
</feature>
<dbReference type="Proteomes" id="UP000479190">
    <property type="component" value="Unassembled WGS sequence"/>
</dbReference>
<dbReference type="OrthoDB" id="6609132at2759"/>
<dbReference type="GO" id="GO:0000151">
    <property type="term" value="C:ubiquitin ligase complex"/>
    <property type="evidence" value="ECO:0007669"/>
    <property type="project" value="InterPro"/>
</dbReference>
<accession>A0A6H5IH21</accession>
<dbReference type="GO" id="GO:0003682">
    <property type="term" value="F:chromatin binding"/>
    <property type="evidence" value="ECO:0007669"/>
    <property type="project" value="TreeGrafter"/>
</dbReference>
<dbReference type="PANTHER" id="PTHR46076">
    <property type="entry name" value="E3 UBIQUITIN-PROTEIN LIGASE RING1 / RING 2 FAMILY MEMBER"/>
    <property type="match status" value="1"/>
</dbReference>
<evidence type="ECO:0000313" key="5">
    <source>
        <dbReference type="EMBL" id="CAB0036330.1"/>
    </source>
</evidence>
<sequence length="736" mass="82812">MNPIQILTLLFPGSECPTCRKKLISKRSLRPDPNFDMLINKIYPSRVDYEAHQEEVLARLNNSHSQAALVNSITEGIKLQSQNRPQRNRKKDISSSPAELMSAANSANASIASGSAATATGSSSYQNDSLQNGKDQTNNGTSAQPAPSPSPAPSAATSRNSTTPSPVPSISTRFSKRLKSSHTSENETSSADIESMDTESDTSNEPLTENEIELIFKPHPNEMTGENPLIKALKDETIRYLKTTANASGMFEEKGKIDTELSKSFSTITIQGKIVFQFCNTNNEHAWTRSASALEDRADRPIYWCGPDDHQLMVAVVAVIYINTRRIVCKRIAREHREETLHSLQQLYNRIQLSGYITRIQTHAVQLREDGRARHDKQLSLVLMLSSESVLSIPEDYETVRTSNGAIFNRLGLVQLQQPDSGLSGHHRKRLAPESFHMKPYSGSSSPMGRRHNGGSSKDSHVYVVKLPASQPYYSFAKPVQQPNPENVTQADPGFKNNGKPAKIYHWNLPMVKKINEKKKQMAMLRMEQARKQIEADRERQKIEDKWNYLKKLEQDRLIGLDRKPSRNNDKWLSHPEQVEPRTASGDHATHLKIIPSSISSDKMYRIDTSAERRHHQQPQQQEPSYQHHRLNALHEQVNDLHSTNPNYRTISESQKAKKHRKKSAVSYYYAPALTGKSASTSLNKHFSGNGKPKAFYVMEKSRKPVQQLAMLRHAARAISFLSRSADTLSCSVLHM</sequence>
<dbReference type="AlphaFoldDB" id="A0A6H5IH21"/>
<feature type="compositionally biased region" description="Polar residues" evidence="4">
    <location>
        <begin position="181"/>
        <end position="192"/>
    </location>
</feature>
<dbReference type="GO" id="GO:0031519">
    <property type="term" value="C:PcG protein complex"/>
    <property type="evidence" value="ECO:0007669"/>
    <property type="project" value="TreeGrafter"/>
</dbReference>
<evidence type="ECO:0000256" key="1">
    <source>
        <dbReference type="ARBA" id="ARBA00000900"/>
    </source>
</evidence>
<feature type="region of interest" description="Disordered" evidence="4">
    <location>
        <begin position="562"/>
        <end position="586"/>
    </location>
</feature>
<reference evidence="5 6" key="1">
    <citation type="submission" date="2020-02" db="EMBL/GenBank/DDBJ databases">
        <authorList>
            <person name="Ferguson B K."/>
        </authorList>
    </citation>
    <scope>NUCLEOTIDE SEQUENCE [LARGE SCALE GENOMIC DNA]</scope>
</reference>
<proteinExistence type="predicted"/>